<sequence length="110" mass="12665">MGLLPDEAKGLPPTGLVNRNSTWLGFIGWSTALLHNGLLHRPMLRSGVHRQVLFTTIGWFLGYHISKYETYVYAKLDRDMYQYMSLHPEAFPANEKKTFAEIVEPFLPVR</sequence>
<dbReference type="PANTHER" id="PTHR13099:SF0">
    <property type="entry name" value="NADH DEHYDROGENASE [UBIQUINONE] 1 SUBUNIT C2-RELATED"/>
    <property type="match status" value="1"/>
</dbReference>
<keyword evidence="7 11" id="KW-0249">Electron transport</keyword>
<keyword evidence="8" id="KW-1133">Transmembrane helix</keyword>
<comment type="function">
    <text evidence="11">Accessory subunit of the mitochondrial membrane respiratory chain NADH dehydrogenase (Complex I), that is believed not to be involved in catalysis. Complex I functions in the transfer of electrons from NADH to the respiratory chain. The immediate electron acceptor for the enzyme is believed to be ubiquinone.</text>
</comment>
<evidence type="ECO:0000256" key="2">
    <source>
        <dbReference type="ARBA" id="ARBA00008674"/>
    </source>
</evidence>
<evidence type="ECO:0000256" key="3">
    <source>
        <dbReference type="ARBA" id="ARBA00022448"/>
    </source>
</evidence>
<comment type="subcellular location">
    <subcellularLocation>
        <location evidence="1">Mitochondrion inner membrane</location>
        <topology evidence="1">Single-pass membrane protein</topology>
        <orientation evidence="1">Matrix side</orientation>
    </subcellularLocation>
</comment>
<keyword evidence="10 11" id="KW-0472">Membrane</keyword>
<evidence type="ECO:0000256" key="10">
    <source>
        <dbReference type="ARBA" id="ARBA00023136"/>
    </source>
</evidence>
<keyword evidence="4 11" id="KW-0679">Respiratory chain</keyword>
<name>A0A9Q0DJX4_9TELE</name>
<dbReference type="Proteomes" id="UP001148018">
    <property type="component" value="Unassembled WGS sequence"/>
</dbReference>
<evidence type="ECO:0000256" key="1">
    <source>
        <dbReference type="ARBA" id="ARBA00004298"/>
    </source>
</evidence>
<dbReference type="AlphaFoldDB" id="A0A9Q0DJX4"/>
<keyword evidence="5" id="KW-0812">Transmembrane</keyword>
<dbReference type="OrthoDB" id="6329847at2759"/>
<evidence type="ECO:0000256" key="7">
    <source>
        <dbReference type="ARBA" id="ARBA00022982"/>
    </source>
</evidence>
<evidence type="ECO:0000256" key="9">
    <source>
        <dbReference type="ARBA" id="ARBA00023128"/>
    </source>
</evidence>
<keyword evidence="6 11" id="KW-0999">Mitochondrion inner membrane</keyword>
<dbReference type="GO" id="GO:0005743">
    <property type="term" value="C:mitochondrial inner membrane"/>
    <property type="evidence" value="ECO:0007669"/>
    <property type="project" value="UniProtKB-SubCell"/>
</dbReference>
<evidence type="ECO:0000256" key="4">
    <source>
        <dbReference type="ARBA" id="ARBA00022660"/>
    </source>
</evidence>
<accession>A0A9Q0DJX4</accession>
<protein>
    <recommendedName>
        <fullName evidence="11">NADH dehydrogenase [ubiquinone] 1 subunit C2</fullName>
    </recommendedName>
</protein>
<comment type="caution">
    <text evidence="12">The sequence shown here is derived from an EMBL/GenBank/DDBJ whole genome shotgun (WGS) entry which is preliminary data.</text>
</comment>
<evidence type="ECO:0000313" key="13">
    <source>
        <dbReference type="Proteomes" id="UP001148018"/>
    </source>
</evidence>
<evidence type="ECO:0000256" key="11">
    <source>
        <dbReference type="PIRNR" id="PIRNR017834"/>
    </source>
</evidence>
<dbReference type="GO" id="GO:0006120">
    <property type="term" value="P:mitochondrial electron transport, NADH to ubiquinone"/>
    <property type="evidence" value="ECO:0007669"/>
    <property type="project" value="InterPro"/>
</dbReference>
<keyword evidence="9 11" id="KW-0496">Mitochondrion</keyword>
<keyword evidence="13" id="KW-1185">Reference proteome</keyword>
<evidence type="ECO:0000256" key="8">
    <source>
        <dbReference type="ARBA" id="ARBA00022989"/>
    </source>
</evidence>
<evidence type="ECO:0000256" key="5">
    <source>
        <dbReference type="ARBA" id="ARBA00022692"/>
    </source>
</evidence>
<dbReference type="InterPro" id="IPR009423">
    <property type="entry name" value="NDUC2"/>
</dbReference>
<gene>
    <name evidence="12" type="ORF">NHX12_008549</name>
</gene>
<dbReference type="EMBL" id="JANIIK010000114">
    <property type="protein sequence ID" value="KAJ3590599.1"/>
    <property type="molecule type" value="Genomic_DNA"/>
</dbReference>
<keyword evidence="3 11" id="KW-0813">Transport</keyword>
<organism evidence="12 13">
    <name type="scientific">Muraenolepis orangiensis</name>
    <name type="common">Patagonian moray cod</name>
    <dbReference type="NCBI Taxonomy" id="630683"/>
    <lineage>
        <taxon>Eukaryota</taxon>
        <taxon>Metazoa</taxon>
        <taxon>Chordata</taxon>
        <taxon>Craniata</taxon>
        <taxon>Vertebrata</taxon>
        <taxon>Euteleostomi</taxon>
        <taxon>Actinopterygii</taxon>
        <taxon>Neopterygii</taxon>
        <taxon>Teleostei</taxon>
        <taxon>Neoteleostei</taxon>
        <taxon>Acanthomorphata</taxon>
        <taxon>Zeiogadaria</taxon>
        <taxon>Gadariae</taxon>
        <taxon>Gadiformes</taxon>
        <taxon>Muraenolepidoidei</taxon>
        <taxon>Muraenolepididae</taxon>
        <taxon>Muraenolepis</taxon>
    </lineage>
</organism>
<comment type="similarity">
    <text evidence="2 11">Belongs to the complex I NDUFC2 subunit family.</text>
</comment>
<dbReference type="PIRSF" id="PIRSF017834">
    <property type="entry name" value="NADH-UbQ_OxRdtase_b14.5b"/>
    <property type="match status" value="1"/>
</dbReference>
<evidence type="ECO:0000313" key="12">
    <source>
        <dbReference type="EMBL" id="KAJ3590599.1"/>
    </source>
</evidence>
<evidence type="ECO:0000256" key="6">
    <source>
        <dbReference type="ARBA" id="ARBA00022792"/>
    </source>
</evidence>
<reference evidence="12" key="1">
    <citation type="submission" date="2022-07" db="EMBL/GenBank/DDBJ databases">
        <title>Chromosome-level genome of Muraenolepis orangiensis.</title>
        <authorList>
            <person name="Kim J."/>
        </authorList>
    </citation>
    <scope>NUCLEOTIDE SEQUENCE</scope>
    <source>
        <strain evidence="12">KU_S4_2022</strain>
        <tissue evidence="12">Muscle</tissue>
    </source>
</reference>
<proteinExistence type="inferred from homology"/>
<dbReference type="Pfam" id="PF06374">
    <property type="entry name" value="NDUF_C2"/>
    <property type="match status" value="1"/>
</dbReference>
<dbReference type="PANTHER" id="PTHR13099">
    <property type="entry name" value="NADH-UBIQUINONE OXIDOREDUCTASE SUBUNIT B14.5B"/>
    <property type="match status" value="1"/>
</dbReference>